<sequence>MDNMRKVQSVSEENMNEVRIFEMCRIQVKAVQSEKIKVSVSESSASFLKYLLAIQLKKYCKVYSWTLRMRSYINKIFLLGE</sequence>
<dbReference type="Proteomes" id="UP000000773">
    <property type="component" value="Chromosome"/>
</dbReference>
<name>Q03GQ6_PEDPA</name>
<dbReference type="KEGG" id="ppe:PEPE_0525"/>
<gene>
    <name evidence="1" type="ordered locus">PEPE_0525</name>
</gene>
<dbReference type="EMBL" id="CP000422">
    <property type="protein sequence ID" value="ABJ67616.1"/>
    <property type="molecule type" value="Genomic_DNA"/>
</dbReference>
<evidence type="ECO:0000313" key="2">
    <source>
        <dbReference type="Proteomes" id="UP000000773"/>
    </source>
</evidence>
<organism evidence="1 2">
    <name type="scientific">Pediococcus pentosaceus (strain ATCC 25745 / CCUG 21536 / LMG 10740 / 183-1w)</name>
    <dbReference type="NCBI Taxonomy" id="278197"/>
    <lineage>
        <taxon>Bacteria</taxon>
        <taxon>Bacillati</taxon>
        <taxon>Bacillota</taxon>
        <taxon>Bacilli</taxon>
        <taxon>Lactobacillales</taxon>
        <taxon>Lactobacillaceae</taxon>
        <taxon>Pediococcus</taxon>
    </lineage>
</organism>
<dbReference type="AlphaFoldDB" id="Q03GQ6"/>
<evidence type="ECO:0000313" key="1">
    <source>
        <dbReference type="EMBL" id="ABJ67616.1"/>
    </source>
</evidence>
<protein>
    <submittedName>
        <fullName evidence="1">Uncharacterized protein</fullName>
    </submittedName>
</protein>
<reference evidence="1 2" key="1">
    <citation type="journal article" date="2006" name="Proc. Natl. Acad. Sci. U.S.A.">
        <title>Comparative genomics of the lactic acid bacteria.</title>
        <authorList>
            <person name="Makarova K."/>
            <person name="Slesarev A."/>
            <person name="Wolf Y."/>
            <person name="Sorokin A."/>
            <person name="Mirkin B."/>
            <person name="Koonin E."/>
            <person name="Pavlov A."/>
            <person name="Pavlova N."/>
            <person name="Karamychev V."/>
            <person name="Polouchine N."/>
            <person name="Shakhova V."/>
            <person name="Grigoriev I."/>
            <person name="Lou Y."/>
            <person name="Rohksar D."/>
            <person name="Lucas S."/>
            <person name="Huang K."/>
            <person name="Goodstein D.M."/>
            <person name="Hawkins T."/>
            <person name="Plengvidhya V."/>
            <person name="Welker D."/>
            <person name="Hughes J."/>
            <person name="Goh Y."/>
            <person name="Benson A."/>
            <person name="Baldwin K."/>
            <person name="Lee J.H."/>
            <person name="Diaz-Muniz I."/>
            <person name="Dosti B."/>
            <person name="Smeianov V."/>
            <person name="Wechter W."/>
            <person name="Barabote R."/>
            <person name="Lorca G."/>
            <person name="Altermann E."/>
            <person name="Barrangou R."/>
            <person name="Ganesan B."/>
            <person name="Xie Y."/>
            <person name="Rawsthorne H."/>
            <person name="Tamir D."/>
            <person name="Parker C."/>
            <person name="Breidt F."/>
            <person name="Broadbent J."/>
            <person name="Hutkins R."/>
            <person name="O'Sullivan D."/>
            <person name="Steele J."/>
            <person name="Unlu G."/>
            <person name="Saier M."/>
            <person name="Klaenhammer T."/>
            <person name="Richardson P."/>
            <person name="Kozyavkin S."/>
            <person name="Weimer B."/>
            <person name="Mills D."/>
        </authorList>
    </citation>
    <scope>NUCLEOTIDE SEQUENCE [LARGE SCALE GENOMIC DNA]</scope>
    <source>
        <strain evidence="2">ATCC 25745 / CCUG 21536 / LMG 10740 / 183-1w</strain>
    </source>
</reference>
<accession>Q03GQ6</accession>
<proteinExistence type="predicted"/>
<dbReference type="HOGENOM" id="CLU_2570735_0_0_9"/>